<proteinExistence type="predicted"/>
<gene>
    <name evidence="1" type="ORF">DIABBA_LOCUS3556</name>
</gene>
<evidence type="ECO:0000313" key="2">
    <source>
        <dbReference type="Proteomes" id="UP001153709"/>
    </source>
</evidence>
<evidence type="ECO:0000313" key="1">
    <source>
        <dbReference type="EMBL" id="CAG9829790.1"/>
    </source>
</evidence>
<organism evidence="1 2">
    <name type="scientific">Diabrotica balteata</name>
    <name type="common">Banded cucumber beetle</name>
    <dbReference type="NCBI Taxonomy" id="107213"/>
    <lineage>
        <taxon>Eukaryota</taxon>
        <taxon>Metazoa</taxon>
        <taxon>Ecdysozoa</taxon>
        <taxon>Arthropoda</taxon>
        <taxon>Hexapoda</taxon>
        <taxon>Insecta</taxon>
        <taxon>Pterygota</taxon>
        <taxon>Neoptera</taxon>
        <taxon>Endopterygota</taxon>
        <taxon>Coleoptera</taxon>
        <taxon>Polyphaga</taxon>
        <taxon>Cucujiformia</taxon>
        <taxon>Chrysomeloidea</taxon>
        <taxon>Chrysomelidae</taxon>
        <taxon>Galerucinae</taxon>
        <taxon>Diabroticina</taxon>
        <taxon>Diabroticites</taxon>
        <taxon>Diabrotica</taxon>
    </lineage>
</organism>
<name>A0A9N9XBU0_DIABA</name>
<accession>A0A9N9XBU0</accession>
<protein>
    <submittedName>
        <fullName evidence="1">Uncharacterized protein</fullName>
    </submittedName>
</protein>
<dbReference type="Proteomes" id="UP001153709">
    <property type="component" value="Chromosome 2"/>
</dbReference>
<dbReference type="AlphaFoldDB" id="A0A9N9XBU0"/>
<keyword evidence="2" id="KW-1185">Reference proteome</keyword>
<sequence>MIISKENITGANLYVNQMRIEHVSQYSYLGTKINESWDNTQEIKCRIGKAKSAFLTVSSVFKSRVLSASVWSRNMDIESGNSIKTSGF</sequence>
<dbReference type="EMBL" id="OU898277">
    <property type="protein sequence ID" value="CAG9829790.1"/>
    <property type="molecule type" value="Genomic_DNA"/>
</dbReference>
<reference evidence="1" key="1">
    <citation type="submission" date="2022-01" db="EMBL/GenBank/DDBJ databases">
        <authorList>
            <person name="King R."/>
        </authorList>
    </citation>
    <scope>NUCLEOTIDE SEQUENCE</scope>
</reference>
<dbReference type="OrthoDB" id="1421278at2759"/>